<comment type="caution">
    <text evidence="1">The sequence shown here is derived from an EMBL/GenBank/DDBJ whole genome shotgun (WGS) entry which is preliminary data.</text>
</comment>
<gene>
    <name evidence="1" type="ORF">CLV81_1612</name>
</gene>
<proteinExistence type="predicted"/>
<dbReference type="AlphaFoldDB" id="A0A2T0MJ43"/>
<keyword evidence="2" id="KW-1185">Reference proteome</keyword>
<reference evidence="1 2" key="1">
    <citation type="submission" date="2018-03" db="EMBL/GenBank/DDBJ databases">
        <title>Genomic Encyclopedia of Archaeal and Bacterial Type Strains, Phase II (KMG-II): from individual species to whole genera.</title>
        <authorList>
            <person name="Goeker M."/>
        </authorList>
    </citation>
    <scope>NUCLEOTIDE SEQUENCE [LARGE SCALE GENOMIC DNA]</scope>
    <source>
        <strain evidence="1 2">DSM 25027</strain>
    </source>
</reference>
<dbReference type="OrthoDB" id="675324at2"/>
<protein>
    <submittedName>
        <fullName evidence="1">Uncharacterized protein</fullName>
    </submittedName>
</protein>
<name>A0A2T0MJ43_9FLAO</name>
<dbReference type="EMBL" id="PVYX01000001">
    <property type="protein sequence ID" value="PRX57604.1"/>
    <property type="molecule type" value="Genomic_DNA"/>
</dbReference>
<evidence type="ECO:0000313" key="2">
    <source>
        <dbReference type="Proteomes" id="UP000237640"/>
    </source>
</evidence>
<evidence type="ECO:0000313" key="1">
    <source>
        <dbReference type="EMBL" id="PRX57604.1"/>
    </source>
</evidence>
<dbReference type="Proteomes" id="UP000237640">
    <property type="component" value="Unassembled WGS sequence"/>
</dbReference>
<accession>A0A2T0MJ43</accession>
<organism evidence="1 2">
    <name type="scientific">Flagellimonas meridianipacifica</name>
    <dbReference type="NCBI Taxonomy" id="1080225"/>
    <lineage>
        <taxon>Bacteria</taxon>
        <taxon>Pseudomonadati</taxon>
        <taxon>Bacteroidota</taxon>
        <taxon>Flavobacteriia</taxon>
        <taxon>Flavobacteriales</taxon>
        <taxon>Flavobacteriaceae</taxon>
        <taxon>Flagellimonas</taxon>
    </lineage>
</organism>
<sequence length="234" mass="27037">MGAIHKNKIAGWLWKILLKGMLRWMFVILMFGTSQMEAQEVKKERNPIPMEILFGHEKINYLAIMNFTFGKSKFGYFGVSSVLVPYENERANNEFVLSNVLTYNFSGKFYATRGAQFHYSKGVVPTAGIQFFSASPTWLFLLNPNLQFAPDTNVEAVGIVEYKPRLSENLGLYTRFQGIYNQNLESGLHDRSLLYLRLGLTKKKTSFGFGFNLDFYGQDRRREENFGIFINHLF</sequence>
<dbReference type="RefSeq" id="WP_106144486.1">
    <property type="nucleotide sequence ID" value="NZ_PVYX01000001.1"/>
</dbReference>